<reference evidence="1" key="1">
    <citation type="submission" date="2012-05" db="EMBL/GenBank/DDBJ databases">
        <authorList>
            <person name="Krishnakumar V."/>
            <person name="Cheung F."/>
            <person name="Xiao Y."/>
            <person name="Chan A."/>
            <person name="Moskal W.A."/>
            <person name="Town C.D."/>
        </authorList>
    </citation>
    <scope>NUCLEOTIDE SEQUENCE</scope>
</reference>
<dbReference type="AlphaFoldDB" id="I3SYF3"/>
<name>I3SYF3_MEDTR</name>
<proteinExistence type="evidence at transcript level"/>
<dbReference type="EMBL" id="BT145501">
    <property type="protein sequence ID" value="AFK45295.1"/>
    <property type="molecule type" value="mRNA"/>
</dbReference>
<accession>I3SYF3</accession>
<protein>
    <submittedName>
        <fullName evidence="1">Uncharacterized protein</fullName>
    </submittedName>
</protein>
<evidence type="ECO:0000313" key="1">
    <source>
        <dbReference type="EMBL" id="AFK45295.1"/>
    </source>
</evidence>
<sequence length="149" mass="16779">MFSREVSLQWNVSSATNVFAPRSTQISKITTTNKLSIMKSRTIQDTDNVFSSNHMLPRQNLQQSRFTGSVSTDEEASGSWRNLEVEIDEERWLLLLDVVVGELHSLDSDSVGGIFILLLFLFYCHCDLEFGIVMIVTIESVNGNGNEDD</sequence>
<organism evidence="1">
    <name type="scientific">Medicago truncatula</name>
    <name type="common">Barrel medic</name>
    <name type="synonym">Medicago tribuloides</name>
    <dbReference type="NCBI Taxonomy" id="3880"/>
    <lineage>
        <taxon>Eukaryota</taxon>
        <taxon>Viridiplantae</taxon>
        <taxon>Streptophyta</taxon>
        <taxon>Embryophyta</taxon>
        <taxon>Tracheophyta</taxon>
        <taxon>Spermatophyta</taxon>
        <taxon>Magnoliopsida</taxon>
        <taxon>eudicotyledons</taxon>
        <taxon>Gunneridae</taxon>
        <taxon>Pentapetalae</taxon>
        <taxon>rosids</taxon>
        <taxon>fabids</taxon>
        <taxon>Fabales</taxon>
        <taxon>Fabaceae</taxon>
        <taxon>Papilionoideae</taxon>
        <taxon>50 kb inversion clade</taxon>
        <taxon>NPAAA clade</taxon>
        <taxon>Hologalegina</taxon>
        <taxon>IRL clade</taxon>
        <taxon>Trifolieae</taxon>
        <taxon>Medicago</taxon>
    </lineage>
</organism>